<dbReference type="AlphaFoldDB" id="A0A6L2M444"/>
<organism evidence="2">
    <name type="scientific">Tanacetum cinerariifolium</name>
    <name type="common">Dalmatian daisy</name>
    <name type="synonym">Chrysanthemum cinerariifolium</name>
    <dbReference type="NCBI Taxonomy" id="118510"/>
    <lineage>
        <taxon>Eukaryota</taxon>
        <taxon>Viridiplantae</taxon>
        <taxon>Streptophyta</taxon>
        <taxon>Embryophyta</taxon>
        <taxon>Tracheophyta</taxon>
        <taxon>Spermatophyta</taxon>
        <taxon>Magnoliopsida</taxon>
        <taxon>eudicotyledons</taxon>
        <taxon>Gunneridae</taxon>
        <taxon>Pentapetalae</taxon>
        <taxon>asterids</taxon>
        <taxon>campanulids</taxon>
        <taxon>Asterales</taxon>
        <taxon>Asteraceae</taxon>
        <taxon>Asteroideae</taxon>
        <taxon>Anthemideae</taxon>
        <taxon>Anthemidinae</taxon>
        <taxon>Tanacetum</taxon>
    </lineage>
</organism>
<feature type="region of interest" description="Disordered" evidence="1">
    <location>
        <begin position="1"/>
        <end position="35"/>
    </location>
</feature>
<feature type="region of interest" description="Disordered" evidence="1">
    <location>
        <begin position="53"/>
        <end position="77"/>
    </location>
</feature>
<protein>
    <submittedName>
        <fullName evidence="2">Uncharacterized protein</fullName>
    </submittedName>
</protein>
<proteinExistence type="predicted"/>
<evidence type="ECO:0000256" key="1">
    <source>
        <dbReference type="SAM" id="MobiDB-lite"/>
    </source>
</evidence>
<reference evidence="2" key="1">
    <citation type="journal article" date="2019" name="Sci. Rep.">
        <title>Draft genome of Tanacetum cinerariifolium, the natural source of mosquito coil.</title>
        <authorList>
            <person name="Yamashiro T."/>
            <person name="Shiraishi A."/>
            <person name="Satake H."/>
            <person name="Nakayama K."/>
        </authorList>
    </citation>
    <scope>NUCLEOTIDE SEQUENCE</scope>
</reference>
<name>A0A6L2M444_TANCI</name>
<sequence length="146" mass="16566">MGRNLDNESGNFLMYPRKPRRKVTEVPQPNDPTKHVADEAVYKELDERLVRATTTASSLETKTDSDGGPRCQDTMGDTIAQTRVLDLEKTKTTQALKIDSLKRRVKKLAKKQRLRTHKLQRLFKLVRSARVESSDDNEGLGKDASK</sequence>
<dbReference type="EMBL" id="BKCJ010005809">
    <property type="protein sequence ID" value="GEU68758.1"/>
    <property type="molecule type" value="Genomic_DNA"/>
</dbReference>
<accession>A0A6L2M444</accession>
<evidence type="ECO:0000313" key="2">
    <source>
        <dbReference type="EMBL" id="GEU68758.1"/>
    </source>
</evidence>
<gene>
    <name evidence="2" type="ORF">Tci_040736</name>
</gene>
<comment type="caution">
    <text evidence="2">The sequence shown here is derived from an EMBL/GenBank/DDBJ whole genome shotgun (WGS) entry which is preliminary data.</text>
</comment>